<accession>A0A6S6XSG6</accession>
<dbReference type="GO" id="GO:0004497">
    <property type="term" value="F:monooxygenase activity"/>
    <property type="evidence" value="ECO:0007669"/>
    <property type="project" value="UniProtKB-KW"/>
</dbReference>
<evidence type="ECO:0000313" key="7">
    <source>
        <dbReference type="Proteomes" id="UP000515733"/>
    </source>
</evidence>
<evidence type="ECO:0000259" key="5">
    <source>
        <dbReference type="Pfam" id="PF00296"/>
    </source>
</evidence>
<organism evidence="6 7">
    <name type="scientific">Denitratisoma oestradiolicum</name>
    <dbReference type="NCBI Taxonomy" id="311182"/>
    <lineage>
        <taxon>Bacteria</taxon>
        <taxon>Pseudomonadati</taxon>
        <taxon>Pseudomonadota</taxon>
        <taxon>Betaproteobacteria</taxon>
        <taxon>Nitrosomonadales</taxon>
        <taxon>Sterolibacteriaceae</taxon>
        <taxon>Denitratisoma</taxon>
    </lineage>
</organism>
<dbReference type="RefSeq" id="WP_145770589.1">
    <property type="nucleotide sequence ID" value="NZ_LR778301.1"/>
</dbReference>
<keyword evidence="2" id="KW-0285">Flavoprotein</keyword>
<proteinExistence type="inferred from homology"/>
<evidence type="ECO:0000256" key="1">
    <source>
        <dbReference type="ARBA" id="ARBA00010426"/>
    </source>
</evidence>
<evidence type="ECO:0000256" key="4">
    <source>
        <dbReference type="ARBA" id="ARBA00023033"/>
    </source>
</evidence>
<reference evidence="6 7" key="1">
    <citation type="submission" date="2020-03" db="EMBL/GenBank/DDBJ databases">
        <authorList>
            <consortium name="Genoscope - CEA"/>
            <person name="William W."/>
        </authorList>
    </citation>
    <scope>NUCLEOTIDE SEQUENCE [LARGE SCALE GENOMIC DNA]</scope>
    <source>
        <strain evidence="7">DSM 16959</strain>
    </source>
</reference>
<dbReference type="InterPro" id="IPR036661">
    <property type="entry name" value="Luciferase-like_sf"/>
</dbReference>
<dbReference type="SUPFAM" id="SSF51679">
    <property type="entry name" value="Bacterial luciferase-like"/>
    <property type="match status" value="1"/>
</dbReference>
<dbReference type="OrthoDB" id="7055978at2"/>
<protein>
    <submittedName>
        <fullName evidence="6">Luciferase</fullName>
    </submittedName>
</protein>
<dbReference type="GO" id="GO:0016705">
    <property type="term" value="F:oxidoreductase activity, acting on paired donors, with incorporation or reduction of molecular oxygen"/>
    <property type="evidence" value="ECO:0007669"/>
    <property type="project" value="InterPro"/>
</dbReference>
<feature type="domain" description="Luciferase-like" evidence="5">
    <location>
        <begin position="23"/>
        <end position="237"/>
    </location>
</feature>
<keyword evidence="3" id="KW-0560">Oxidoreductase</keyword>
<dbReference type="GO" id="GO:0005829">
    <property type="term" value="C:cytosol"/>
    <property type="evidence" value="ECO:0007669"/>
    <property type="project" value="TreeGrafter"/>
</dbReference>
<dbReference type="InterPro" id="IPR050766">
    <property type="entry name" value="Bact_Lucif_Oxidored"/>
</dbReference>
<dbReference type="EMBL" id="LR778301">
    <property type="protein sequence ID" value="CAB1367665.1"/>
    <property type="molecule type" value="Genomic_DNA"/>
</dbReference>
<evidence type="ECO:0000256" key="3">
    <source>
        <dbReference type="ARBA" id="ARBA00023002"/>
    </source>
</evidence>
<dbReference type="KEGG" id="doe:DENOEST_0500"/>
<comment type="similarity">
    <text evidence="1">Belongs to the bacterial luciferase oxidoreductase family.</text>
</comment>
<name>A0A6S6XSG6_9PROT</name>
<dbReference type="PANTHER" id="PTHR30137:SF16">
    <property type="entry name" value="BLL0895 PROTEIN"/>
    <property type="match status" value="1"/>
</dbReference>
<gene>
    <name evidence="6" type="ORF">DENOEST_0500</name>
</gene>
<dbReference type="Proteomes" id="UP000515733">
    <property type="component" value="Chromosome"/>
</dbReference>
<keyword evidence="4" id="KW-0503">Monooxygenase</keyword>
<sequence length="325" mass="35432">MAQWILRLDLRSPAFAGENPALYRTGLEMAAMADALGFDHCMLSEHHGAEDGYLPSPLVYGGAVAARTERLRLRISAIILPLHDPLRLAEDAAVLDRIAQGRLELVLVAGFLPSEFSMFGRSHAARGRLLEEGIAVLRQAWCGEPFAYQGRTVRVTPCPWQAGGPPLLLGGATPLAARRAAEWGDGFVPGIGGLYDIYAATCRQLGKPVAPEPVFGPLAIFVSEDPEADWQRIAPHALHETNCYARWYREGNIPGPYGHFDSTEDLRATGLYQVLTPAQCIDLARRLGPTGQMYIHPLLAGLDPEIGRETLRLLQTQVLPVLSNS</sequence>
<dbReference type="InterPro" id="IPR011251">
    <property type="entry name" value="Luciferase-like_dom"/>
</dbReference>
<dbReference type="Pfam" id="PF00296">
    <property type="entry name" value="Bac_luciferase"/>
    <property type="match status" value="1"/>
</dbReference>
<evidence type="ECO:0000313" key="6">
    <source>
        <dbReference type="EMBL" id="CAB1367665.1"/>
    </source>
</evidence>
<dbReference type="PANTHER" id="PTHR30137">
    <property type="entry name" value="LUCIFERASE-LIKE MONOOXYGENASE"/>
    <property type="match status" value="1"/>
</dbReference>
<evidence type="ECO:0000256" key="2">
    <source>
        <dbReference type="ARBA" id="ARBA00022630"/>
    </source>
</evidence>
<dbReference type="Gene3D" id="3.20.20.30">
    <property type="entry name" value="Luciferase-like domain"/>
    <property type="match status" value="1"/>
</dbReference>
<keyword evidence="7" id="KW-1185">Reference proteome</keyword>
<dbReference type="AlphaFoldDB" id="A0A6S6XSG6"/>